<comment type="caution">
    <text evidence="2">The sequence shown here is derived from an EMBL/GenBank/DDBJ whole genome shotgun (WGS) entry which is preliminary data.</text>
</comment>
<proteinExistence type="predicted"/>
<feature type="compositionally biased region" description="Basic and acidic residues" evidence="1">
    <location>
        <begin position="28"/>
        <end position="37"/>
    </location>
</feature>
<accession>A0A498HMZ3</accession>
<dbReference type="Proteomes" id="UP000290289">
    <property type="component" value="Chromosome 15"/>
</dbReference>
<feature type="region of interest" description="Disordered" evidence="1">
    <location>
        <begin position="1"/>
        <end position="68"/>
    </location>
</feature>
<dbReference type="AlphaFoldDB" id="A0A498HMZ3"/>
<evidence type="ECO:0000313" key="3">
    <source>
        <dbReference type="Proteomes" id="UP000290289"/>
    </source>
</evidence>
<dbReference type="EMBL" id="RDQH01000341">
    <property type="protein sequence ID" value="RXH72826.1"/>
    <property type="molecule type" value="Genomic_DNA"/>
</dbReference>
<keyword evidence="3" id="KW-1185">Reference proteome</keyword>
<name>A0A498HMZ3_MALDO</name>
<evidence type="ECO:0000313" key="2">
    <source>
        <dbReference type="EMBL" id="RXH72826.1"/>
    </source>
</evidence>
<feature type="compositionally biased region" description="Polar residues" evidence="1">
    <location>
        <begin position="18"/>
        <end position="27"/>
    </location>
</feature>
<protein>
    <submittedName>
        <fullName evidence="2">Uncharacterized protein</fullName>
    </submittedName>
</protein>
<organism evidence="2 3">
    <name type="scientific">Malus domestica</name>
    <name type="common">Apple</name>
    <name type="synonym">Pyrus malus</name>
    <dbReference type="NCBI Taxonomy" id="3750"/>
    <lineage>
        <taxon>Eukaryota</taxon>
        <taxon>Viridiplantae</taxon>
        <taxon>Streptophyta</taxon>
        <taxon>Embryophyta</taxon>
        <taxon>Tracheophyta</taxon>
        <taxon>Spermatophyta</taxon>
        <taxon>Magnoliopsida</taxon>
        <taxon>eudicotyledons</taxon>
        <taxon>Gunneridae</taxon>
        <taxon>Pentapetalae</taxon>
        <taxon>rosids</taxon>
        <taxon>fabids</taxon>
        <taxon>Rosales</taxon>
        <taxon>Rosaceae</taxon>
        <taxon>Amygdaloideae</taxon>
        <taxon>Maleae</taxon>
        <taxon>Malus</taxon>
    </lineage>
</organism>
<reference evidence="2 3" key="1">
    <citation type="submission" date="2018-10" db="EMBL/GenBank/DDBJ databases">
        <title>A high-quality apple genome assembly.</title>
        <authorList>
            <person name="Hu J."/>
        </authorList>
    </citation>
    <scope>NUCLEOTIDE SEQUENCE [LARGE SCALE GENOMIC DNA]</scope>
    <source>
        <strain evidence="3">cv. HFTH1</strain>
        <tissue evidence="2">Young leaf</tissue>
    </source>
</reference>
<evidence type="ECO:0000256" key="1">
    <source>
        <dbReference type="SAM" id="MobiDB-lite"/>
    </source>
</evidence>
<gene>
    <name evidence="2" type="ORF">DVH24_012510</name>
</gene>
<sequence>MLVSGDKENTMQLGLRNQHYSSSSPNKQADKEQENNKQQRRLNSKHSFEAFFSSKRRVPNASDPLHNR</sequence>